<dbReference type="PROSITE" id="PS00792">
    <property type="entry name" value="DHPS_1"/>
    <property type="match status" value="1"/>
</dbReference>
<dbReference type="InterPro" id="IPR000489">
    <property type="entry name" value="Pterin-binding_dom"/>
</dbReference>
<dbReference type="NCBIfam" id="TIGR01496">
    <property type="entry name" value="DHPS"/>
    <property type="match status" value="1"/>
</dbReference>
<evidence type="ECO:0000256" key="1">
    <source>
        <dbReference type="ARBA" id="ARBA00000012"/>
    </source>
</evidence>
<evidence type="ECO:0000256" key="6">
    <source>
        <dbReference type="ARBA" id="ARBA00022723"/>
    </source>
</evidence>
<dbReference type="GO" id="GO:0046872">
    <property type="term" value="F:metal ion binding"/>
    <property type="evidence" value="ECO:0007669"/>
    <property type="project" value="UniProtKB-KW"/>
</dbReference>
<dbReference type="GO" id="GO:0046656">
    <property type="term" value="P:folic acid biosynthetic process"/>
    <property type="evidence" value="ECO:0007669"/>
    <property type="project" value="UniProtKB-KW"/>
</dbReference>
<sequence length="364" mass="37933">MSLPPPDAHFHLRPVQLVDTPVGLDGQAARLAGGMQWFAAYELLAPKLRTTVPLADFPALLERVSSAQADRLQLLHTRITAPRAPIACGNRVLRLDQPLVAGILNCTPDSFSDGGTHGSDPEAIAAAGHRMAEAGAALIDVGGESTRPGAATVWEGDEIARVVPVIERLAASGTPVSIDTRKAAVMEAALAAGAHIVNDVAALLFDPRALEVVARAGCPVVLMHSPDPQSGGHARPGYRNVLTDVFDWLEQRIEAVVAGGVGRANILVDPGIGFGKSLAENLALLNGLAIFHGLGCPILLGASRKRMIGALANEAPADQRLGGSLTLALKGAETGAQLIRVHDVPETVQALRVWRGLRDTALAG</sequence>
<accession>A0A4Q2IMA2</accession>
<dbReference type="SUPFAM" id="SSF51717">
    <property type="entry name" value="Dihydropteroate synthetase-like"/>
    <property type="match status" value="1"/>
</dbReference>
<protein>
    <recommendedName>
        <fullName evidence="4">dihydropteroate synthase</fullName>
        <ecNumber evidence="4">2.5.1.15</ecNumber>
    </recommendedName>
</protein>
<comment type="catalytic activity">
    <reaction evidence="1">
        <text>(7,8-dihydropterin-6-yl)methyl diphosphate + 4-aminobenzoate = 7,8-dihydropteroate + diphosphate</text>
        <dbReference type="Rhea" id="RHEA:19949"/>
        <dbReference type="ChEBI" id="CHEBI:17836"/>
        <dbReference type="ChEBI" id="CHEBI:17839"/>
        <dbReference type="ChEBI" id="CHEBI:33019"/>
        <dbReference type="ChEBI" id="CHEBI:72950"/>
        <dbReference type="EC" id="2.5.1.15"/>
    </reaction>
</comment>
<organism evidence="10 11">
    <name type="scientific">Sphingomonas desiccabilis</name>
    <dbReference type="NCBI Taxonomy" id="429134"/>
    <lineage>
        <taxon>Bacteria</taxon>
        <taxon>Pseudomonadati</taxon>
        <taxon>Pseudomonadota</taxon>
        <taxon>Alphaproteobacteria</taxon>
        <taxon>Sphingomonadales</taxon>
        <taxon>Sphingomonadaceae</taxon>
        <taxon>Sphingomonas</taxon>
    </lineage>
</organism>
<keyword evidence="8" id="KW-0289">Folate biosynthesis</keyword>
<evidence type="ECO:0000256" key="3">
    <source>
        <dbReference type="ARBA" id="ARBA00004763"/>
    </source>
</evidence>
<evidence type="ECO:0000256" key="8">
    <source>
        <dbReference type="ARBA" id="ARBA00022909"/>
    </source>
</evidence>
<dbReference type="InterPro" id="IPR045031">
    <property type="entry name" value="DHP_synth-like"/>
</dbReference>
<keyword evidence="5 10" id="KW-0808">Transferase</keyword>
<keyword evidence="11" id="KW-1185">Reference proteome</keyword>
<dbReference type="EC" id="2.5.1.15" evidence="4"/>
<name>A0A4Q2IMA2_9SPHN</name>
<dbReference type="RefSeq" id="WP_129342931.1">
    <property type="nucleotide sequence ID" value="NZ_JACIDD010000003.1"/>
</dbReference>
<dbReference type="CDD" id="cd00739">
    <property type="entry name" value="DHPS"/>
    <property type="match status" value="1"/>
</dbReference>
<dbReference type="GO" id="GO:0005829">
    <property type="term" value="C:cytosol"/>
    <property type="evidence" value="ECO:0007669"/>
    <property type="project" value="TreeGrafter"/>
</dbReference>
<dbReference type="GO" id="GO:0004156">
    <property type="term" value="F:dihydropteroate synthase activity"/>
    <property type="evidence" value="ECO:0007669"/>
    <property type="project" value="UniProtKB-EC"/>
</dbReference>
<evidence type="ECO:0000256" key="2">
    <source>
        <dbReference type="ARBA" id="ARBA00001946"/>
    </source>
</evidence>
<dbReference type="PROSITE" id="PS50972">
    <property type="entry name" value="PTERIN_BINDING"/>
    <property type="match status" value="1"/>
</dbReference>
<dbReference type="InterPro" id="IPR006390">
    <property type="entry name" value="DHP_synth_dom"/>
</dbReference>
<comment type="cofactor">
    <cofactor evidence="2">
        <name>Mg(2+)</name>
        <dbReference type="ChEBI" id="CHEBI:18420"/>
    </cofactor>
</comment>
<reference evidence="10 11" key="1">
    <citation type="submission" date="2019-01" db="EMBL/GenBank/DDBJ databases">
        <title>Sphingomonas mucosissima sp. nov. and Sphingomonas desiccabilis sp. nov., from biological soil crusts in the Colorado Plateau, USA.</title>
        <authorList>
            <person name="Zhu D."/>
        </authorList>
    </citation>
    <scope>NUCLEOTIDE SEQUENCE [LARGE SCALE GENOMIC DNA]</scope>
    <source>
        <strain evidence="10 11">CP1D</strain>
    </source>
</reference>
<comment type="caution">
    <text evidence="10">The sequence shown here is derived from an EMBL/GenBank/DDBJ whole genome shotgun (WGS) entry which is preliminary data.</text>
</comment>
<comment type="pathway">
    <text evidence="3">Cofactor biosynthesis; tetrahydrofolate biosynthesis; 7,8-dihydrofolate from 2-amino-4-hydroxy-6-hydroxymethyl-7,8-dihydropteridine diphosphate and 4-aminobenzoate: step 1/2.</text>
</comment>
<dbReference type="Proteomes" id="UP000292347">
    <property type="component" value="Unassembled WGS sequence"/>
</dbReference>
<dbReference type="EMBL" id="SDPT01000003">
    <property type="protein sequence ID" value="RXZ30440.1"/>
    <property type="molecule type" value="Genomic_DNA"/>
</dbReference>
<dbReference type="Gene3D" id="3.20.20.20">
    <property type="entry name" value="Dihydropteroate synthase-like"/>
    <property type="match status" value="1"/>
</dbReference>
<dbReference type="OrthoDB" id="9811744at2"/>
<evidence type="ECO:0000259" key="9">
    <source>
        <dbReference type="PROSITE" id="PS50972"/>
    </source>
</evidence>
<keyword evidence="6" id="KW-0479">Metal-binding</keyword>
<evidence type="ECO:0000256" key="5">
    <source>
        <dbReference type="ARBA" id="ARBA00022679"/>
    </source>
</evidence>
<dbReference type="GO" id="GO:0046654">
    <property type="term" value="P:tetrahydrofolate biosynthetic process"/>
    <property type="evidence" value="ECO:0007669"/>
    <property type="project" value="TreeGrafter"/>
</dbReference>
<dbReference type="InterPro" id="IPR011005">
    <property type="entry name" value="Dihydropteroate_synth-like_sf"/>
</dbReference>
<evidence type="ECO:0000256" key="4">
    <source>
        <dbReference type="ARBA" id="ARBA00012458"/>
    </source>
</evidence>
<keyword evidence="7" id="KW-0460">Magnesium</keyword>
<feature type="domain" description="Pterin-binding" evidence="9">
    <location>
        <begin position="98"/>
        <end position="352"/>
    </location>
</feature>
<evidence type="ECO:0000256" key="7">
    <source>
        <dbReference type="ARBA" id="ARBA00022842"/>
    </source>
</evidence>
<evidence type="ECO:0000313" key="10">
    <source>
        <dbReference type="EMBL" id="RXZ30440.1"/>
    </source>
</evidence>
<dbReference type="AlphaFoldDB" id="A0A4Q2IMA2"/>
<evidence type="ECO:0000313" key="11">
    <source>
        <dbReference type="Proteomes" id="UP000292347"/>
    </source>
</evidence>
<proteinExistence type="predicted"/>
<dbReference type="PANTHER" id="PTHR20941">
    <property type="entry name" value="FOLATE SYNTHESIS PROTEINS"/>
    <property type="match status" value="1"/>
</dbReference>
<dbReference type="PROSITE" id="PS00793">
    <property type="entry name" value="DHPS_2"/>
    <property type="match status" value="1"/>
</dbReference>
<gene>
    <name evidence="10" type="primary">folP</name>
    <name evidence="10" type="ORF">EO081_14695</name>
</gene>
<dbReference type="Pfam" id="PF00809">
    <property type="entry name" value="Pterin_bind"/>
    <property type="match status" value="1"/>
</dbReference>
<dbReference type="PANTHER" id="PTHR20941:SF1">
    <property type="entry name" value="FOLIC ACID SYNTHESIS PROTEIN FOL1"/>
    <property type="match status" value="1"/>
</dbReference>